<comment type="caution">
    <text evidence="1">The sequence shown here is derived from an EMBL/GenBank/DDBJ whole genome shotgun (WGS) entry which is preliminary data.</text>
</comment>
<dbReference type="Proteomes" id="UP000727993">
    <property type="component" value="Unassembled WGS sequence"/>
</dbReference>
<accession>A0A936TG05</accession>
<gene>
    <name evidence="1" type="ORF">IPN02_17685</name>
</gene>
<protein>
    <submittedName>
        <fullName evidence="1">Uncharacterized protein</fullName>
    </submittedName>
</protein>
<organism evidence="1 2">
    <name type="scientific">Candidatus Neomicrothrix subdominans</name>
    <dbReference type="NCBI Taxonomy" id="2954438"/>
    <lineage>
        <taxon>Bacteria</taxon>
        <taxon>Bacillati</taxon>
        <taxon>Actinomycetota</taxon>
        <taxon>Acidimicrobiia</taxon>
        <taxon>Acidimicrobiales</taxon>
        <taxon>Microthrixaceae</taxon>
        <taxon>Candidatus Neomicrothrix</taxon>
    </lineage>
</organism>
<reference evidence="1 2" key="1">
    <citation type="submission" date="2020-10" db="EMBL/GenBank/DDBJ databases">
        <title>Connecting structure to function with the recovery of over 1000 high-quality activated sludge metagenome-assembled genomes encoding full-length rRNA genes using long-read sequencing.</title>
        <authorList>
            <person name="Singleton C.M."/>
            <person name="Petriglieri F."/>
            <person name="Kristensen J.M."/>
            <person name="Kirkegaard R.H."/>
            <person name="Michaelsen T.Y."/>
            <person name="Andersen M.H."/>
            <person name="Karst S.M."/>
            <person name="Dueholm M.S."/>
            <person name="Nielsen P.H."/>
            <person name="Albertsen M."/>
        </authorList>
    </citation>
    <scope>NUCLEOTIDE SEQUENCE [LARGE SCALE GENOMIC DNA]</scope>
    <source>
        <strain evidence="1">Lyne_18-Q3-R50-59_MAXAC.006</strain>
    </source>
</reference>
<dbReference type="AlphaFoldDB" id="A0A936TG05"/>
<name>A0A936TG05_9ACTN</name>
<proteinExistence type="predicted"/>
<sequence>MVARILALVAAVGLVAGAVALRGAIEGDDASAGDDARIAIWCDPLLADACTSAADGAEVEMIEPGDAFKRLADPQNDGPAPSLWVTAGDWPAALAAANPNTEIPTFGAATPAASSPLVVAAKGANLALIDSACGQKVTWTCLAESAGRQATDLGGSAPLGEFRLGHVVPPSSLGLATLAALLPTVAADPDAPNRGDVDSQAYRGLLDRVDSGELGIATGAAVSKFLTQPGEASVFIGPEAALVTKAEARGFELVTVEPSAALTAQVAPLKRDPAGDGEAPSADAAAGFAGRLGDRLSADGWGEPAPGTGTDPGVLAALLDAWNDR</sequence>
<evidence type="ECO:0000313" key="2">
    <source>
        <dbReference type="Proteomes" id="UP000727993"/>
    </source>
</evidence>
<evidence type="ECO:0000313" key="1">
    <source>
        <dbReference type="EMBL" id="MBK9298617.1"/>
    </source>
</evidence>
<dbReference type="EMBL" id="JADJZA010000010">
    <property type="protein sequence ID" value="MBK9298617.1"/>
    <property type="molecule type" value="Genomic_DNA"/>
</dbReference>